<keyword evidence="8" id="KW-0456">Lyase</keyword>
<dbReference type="Pfam" id="PF04116">
    <property type="entry name" value="FA_hydroxylase"/>
    <property type="match status" value="1"/>
</dbReference>
<evidence type="ECO:0000256" key="5">
    <source>
        <dbReference type="ARBA" id="ARBA00022824"/>
    </source>
</evidence>
<gene>
    <name evidence="12" type="ORF">MUK42_18216</name>
</gene>
<dbReference type="OrthoDB" id="1658724at2759"/>
<dbReference type="AlphaFoldDB" id="A0A9E7H3R3"/>
<feature type="domain" description="Fatty acid hydroxylase" evidence="11">
    <location>
        <begin position="170"/>
        <end position="303"/>
    </location>
</feature>
<evidence type="ECO:0000256" key="3">
    <source>
        <dbReference type="ARBA" id="ARBA00013146"/>
    </source>
</evidence>
<dbReference type="EMBL" id="CP097510">
    <property type="protein sequence ID" value="URE26205.1"/>
    <property type="molecule type" value="Genomic_DNA"/>
</dbReference>
<feature type="transmembrane region" description="Helical" evidence="10">
    <location>
        <begin position="73"/>
        <end position="97"/>
    </location>
</feature>
<comment type="subcellular location">
    <subcellularLocation>
        <location evidence="1">Endoplasmic reticulum membrane</location>
        <topology evidence="1">Multi-pass membrane protein</topology>
    </subcellularLocation>
</comment>
<evidence type="ECO:0000256" key="7">
    <source>
        <dbReference type="ARBA" id="ARBA00023136"/>
    </source>
</evidence>
<proteinExistence type="inferred from homology"/>
<keyword evidence="6 10" id="KW-1133">Transmembrane helix</keyword>
<organism evidence="12 13">
    <name type="scientific">Musa troglodytarum</name>
    <name type="common">fe'i banana</name>
    <dbReference type="NCBI Taxonomy" id="320322"/>
    <lineage>
        <taxon>Eukaryota</taxon>
        <taxon>Viridiplantae</taxon>
        <taxon>Streptophyta</taxon>
        <taxon>Embryophyta</taxon>
        <taxon>Tracheophyta</taxon>
        <taxon>Spermatophyta</taxon>
        <taxon>Magnoliopsida</taxon>
        <taxon>Liliopsida</taxon>
        <taxon>Zingiberales</taxon>
        <taxon>Musaceae</taxon>
        <taxon>Musa</taxon>
    </lineage>
</organism>
<protein>
    <recommendedName>
        <fullName evidence="3">aldehyde oxygenase (deformylating)</fullName>
        <ecNumber evidence="3">4.1.99.5</ecNumber>
    </recommendedName>
</protein>
<keyword evidence="4 10" id="KW-0812">Transmembrane</keyword>
<dbReference type="GO" id="GO:0005506">
    <property type="term" value="F:iron ion binding"/>
    <property type="evidence" value="ECO:0007669"/>
    <property type="project" value="InterPro"/>
</dbReference>
<keyword evidence="13" id="KW-1185">Reference proteome</keyword>
<comment type="catalytic activity">
    <reaction evidence="9">
        <text>a long-chain fatty aldehyde + 2 NADPH + O2 + H(+) = a long-chain alkane + formate + 2 NADP(+) + H2O</text>
        <dbReference type="Rhea" id="RHEA:21440"/>
        <dbReference type="ChEBI" id="CHEBI:15377"/>
        <dbReference type="ChEBI" id="CHEBI:15378"/>
        <dbReference type="ChEBI" id="CHEBI:15379"/>
        <dbReference type="ChEBI" id="CHEBI:15740"/>
        <dbReference type="ChEBI" id="CHEBI:17176"/>
        <dbReference type="ChEBI" id="CHEBI:57783"/>
        <dbReference type="ChEBI" id="CHEBI:58349"/>
        <dbReference type="ChEBI" id="CHEBI:83563"/>
        <dbReference type="EC" id="4.1.99.5"/>
    </reaction>
</comment>
<keyword evidence="7 10" id="KW-0472">Membrane</keyword>
<reference evidence="12" key="1">
    <citation type="submission" date="2022-05" db="EMBL/GenBank/DDBJ databases">
        <title>The Musa troglodytarum L. genome provides insights into the mechanism of non-climacteric behaviour and enrichment of carotenoids.</title>
        <authorList>
            <person name="Wang J."/>
        </authorList>
    </citation>
    <scope>NUCLEOTIDE SEQUENCE</scope>
    <source>
        <tissue evidence="12">Leaf</tissue>
    </source>
</reference>
<sequence>MTSKHRCPSAIKEVDLLEASPFHLAFLISFPVALASATMLPFASISEAEAALGRNLTAAETVWFRYSAGMHDFWLYAHNIVFLLLVYTLAPLPVALVELRRPRAIHRYKLQPKIHVPVADVLRCYRNVVKTFVFAVGPLQLFSFPISKWAGIRTGLPLPSAWEVAAQLGVYAVVEDYFNYWLHRALHCRWGYEHVHRVHHEFTAPVGFAAPYAHWAEVLILGLPSFLGPAIAPCHILTFWLWLVLRHIEAIETHCGYDFPRTPSKYIPFYGGAEYHDNHHYVGGQSHSNFASVFTYCDYIYGTDKVIWHHLFIVYTCTFNMQTSGVLICLLLDNCRDTDITKHSL</sequence>
<evidence type="ECO:0000256" key="2">
    <source>
        <dbReference type="ARBA" id="ARBA00009324"/>
    </source>
</evidence>
<evidence type="ECO:0000256" key="10">
    <source>
        <dbReference type="SAM" id="Phobius"/>
    </source>
</evidence>
<accession>A0A9E7H3R3</accession>
<dbReference type="GO" id="GO:0071771">
    <property type="term" value="F:aldehyde oxygenase (deformylating) activity"/>
    <property type="evidence" value="ECO:0007669"/>
    <property type="project" value="UniProtKB-EC"/>
</dbReference>
<dbReference type="GO" id="GO:0008610">
    <property type="term" value="P:lipid biosynthetic process"/>
    <property type="evidence" value="ECO:0007669"/>
    <property type="project" value="InterPro"/>
</dbReference>
<evidence type="ECO:0000256" key="9">
    <source>
        <dbReference type="ARBA" id="ARBA00047909"/>
    </source>
</evidence>
<evidence type="ECO:0000313" key="12">
    <source>
        <dbReference type="EMBL" id="URE26205.1"/>
    </source>
</evidence>
<dbReference type="GO" id="GO:0005789">
    <property type="term" value="C:endoplasmic reticulum membrane"/>
    <property type="evidence" value="ECO:0007669"/>
    <property type="project" value="UniProtKB-SubCell"/>
</dbReference>
<evidence type="ECO:0000313" key="13">
    <source>
        <dbReference type="Proteomes" id="UP001055439"/>
    </source>
</evidence>
<comment type="similarity">
    <text evidence="2">Belongs to the sterol desaturase family.</text>
</comment>
<keyword evidence="5" id="KW-0256">Endoplasmic reticulum</keyword>
<dbReference type="PANTHER" id="PTHR11863">
    <property type="entry name" value="STEROL DESATURASE"/>
    <property type="match status" value="1"/>
</dbReference>
<dbReference type="EC" id="4.1.99.5" evidence="3"/>
<dbReference type="InterPro" id="IPR050307">
    <property type="entry name" value="Sterol_Desaturase_Related"/>
</dbReference>
<dbReference type="GO" id="GO:0016491">
    <property type="term" value="F:oxidoreductase activity"/>
    <property type="evidence" value="ECO:0007669"/>
    <property type="project" value="InterPro"/>
</dbReference>
<name>A0A9E7H3R3_9LILI</name>
<evidence type="ECO:0000259" key="11">
    <source>
        <dbReference type="Pfam" id="PF04116"/>
    </source>
</evidence>
<evidence type="ECO:0000256" key="8">
    <source>
        <dbReference type="ARBA" id="ARBA00023239"/>
    </source>
</evidence>
<evidence type="ECO:0000256" key="6">
    <source>
        <dbReference type="ARBA" id="ARBA00022989"/>
    </source>
</evidence>
<dbReference type="Proteomes" id="UP001055439">
    <property type="component" value="Chromosome 8"/>
</dbReference>
<feature type="transmembrane region" description="Helical" evidence="10">
    <location>
        <begin position="21"/>
        <end position="43"/>
    </location>
</feature>
<dbReference type="InterPro" id="IPR006694">
    <property type="entry name" value="Fatty_acid_hydroxylase"/>
</dbReference>
<evidence type="ECO:0000256" key="4">
    <source>
        <dbReference type="ARBA" id="ARBA00022692"/>
    </source>
</evidence>
<evidence type="ECO:0000256" key="1">
    <source>
        <dbReference type="ARBA" id="ARBA00004477"/>
    </source>
</evidence>